<feature type="signal peptide" evidence="1">
    <location>
        <begin position="1"/>
        <end position="21"/>
    </location>
</feature>
<reference evidence="3" key="1">
    <citation type="journal article" date="2019" name="Int. J. Syst. Evol. Microbiol.">
        <title>The Global Catalogue of Microorganisms (GCM) 10K type strain sequencing project: providing services to taxonomists for standard genome sequencing and annotation.</title>
        <authorList>
            <consortium name="The Broad Institute Genomics Platform"/>
            <consortium name="The Broad Institute Genome Sequencing Center for Infectious Disease"/>
            <person name="Wu L."/>
            <person name="Ma J."/>
        </authorList>
    </citation>
    <scope>NUCLEOTIDE SEQUENCE [LARGE SCALE GENOMIC DNA]</scope>
    <source>
        <strain evidence="3">CECT 7956</strain>
    </source>
</reference>
<gene>
    <name evidence="2" type="primary">yidD</name>
    <name evidence="2" type="ORF">ACFOOI_18820</name>
</gene>
<dbReference type="RefSeq" id="WP_379839616.1">
    <property type="nucleotide sequence ID" value="NZ_JBHRYQ010000001.1"/>
</dbReference>
<evidence type="ECO:0000313" key="2">
    <source>
        <dbReference type="EMBL" id="MFC3812723.1"/>
    </source>
</evidence>
<evidence type="ECO:0000256" key="1">
    <source>
        <dbReference type="SAM" id="SignalP"/>
    </source>
</evidence>
<name>A0ABV7Z2S2_9BACT</name>
<keyword evidence="3" id="KW-1185">Reference proteome</keyword>
<sequence length="142" mass="15826">MMKYIVISFLLLGLLPQKSNAQATSVSLYRKVLPDGNIKREYTEAKGNKNEIEATFSGLFLMYKTFFSSQDLTVCTFTPSCSEYGILAVKKFGMVKGGVMTMDRLTRCNGLSPSNYELDKQTLLLKDEPGAESKIQLVSTNK</sequence>
<dbReference type="Pfam" id="PF01809">
    <property type="entry name" value="YidD"/>
    <property type="match status" value="1"/>
</dbReference>
<organism evidence="2 3">
    <name type="scientific">Lacihabitans lacunae</name>
    <dbReference type="NCBI Taxonomy" id="1028214"/>
    <lineage>
        <taxon>Bacteria</taxon>
        <taxon>Pseudomonadati</taxon>
        <taxon>Bacteroidota</taxon>
        <taxon>Cytophagia</taxon>
        <taxon>Cytophagales</taxon>
        <taxon>Leadbetterellaceae</taxon>
        <taxon>Lacihabitans</taxon>
    </lineage>
</organism>
<proteinExistence type="predicted"/>
<dbReference type="PANTHER" id="PTHR33383:SF1">
    <property type="entry name" value="MEMBRANE PROTEIN INSERTION EFFICIENCY FACTOR-RELATED"/>
    <property type="match status" value="1"/>
</dbReference>
<keyword evidence="1" id="KW-0732">Signal</keyword>
<feature type="chain" id="PRO_5045573440" evidence="1">
    <location>
        <begin position="22"/>
        <end position="142"/>
    </location>
</feature>
<comment type="caution">
    <text evidence="2">The sequence shown here is derived from an EMBL/GenBank/DDBJ whole genome shotgun (WGS) entry which is preliminary data.</text>
</comment>
<dbReference type="PANTHER" id="PTHR33383">
    <property type="entry name" value="MEMBRANE PROTEIN INSERTION EFFICIENCY FACTOR-RELATED"/>
    <property type="match status" value="1"/>
</dbReference>
<dbReference type="NCBIfam" id="TIGR00278">
    <property type="entry name" value="membrane protein insertion efficiency factor YidD"/>
    <property type="match status" value="1"/>
</dbReference>
<dbReference type="InterPro" id="IPR002696">
    <property type="entry name" value="Membr_insert_effic_factor_YidD"/>
</dbReference>
<protein>
    <submittedName>
        <fullName evidence="2">Membrane protein insertion efficiency factor YidD</fullName>
    </submittedName>
</protein>
<dbReference type="EMBL" id="JBHRYQ010000001">
    <property type="protein sequence ID" value="MFC3812723.1"/>
    <property type="molecule type" value="Genomic_DNA"/>
</dbReference>
<evidence type="ECO:0000313" key="3">
    <source>
        <dbReference type="Proteomes" id="UP001595616"/>
    </source>
</evidence>
<accession>A0ABV7Z2S2</accession>
<dbReference type="Proteomes" id="UP001595616">
    <property type="component" value="Unassembled WGS sequence"/>
</dbReference>
<dbReference type="SMART" id="SM01234">
    <property type="entry name" value="Haemolytic"/>
    <property type="match status" value="1"/>
</dbReference>